<evidence type="ECO:0000256" key="1">
    <source>
        <dbReference type="ARBA" id="ARBA00022670"/>
    </source>
</evidence>
<evidence type="ECO:0000256" key="7">
    <source>
        <dbReference type="PIRSR" id="PIRSR627057-2"/>
    </source>
</evidence>
<organism evidence="12 13">
    <name type="scientific">Singulisphaera acidiphila (strain ATCC BAA-1392 / DSM 18658 / VKM B-2454 / MOB10)</name>
    <dbReference type="NCBI Taxonomy" id="886293"/>
    <lineage>
        <taxon>Bacteria</taxon>
        <taxon>Pseudomonadati</taxon>
        <taxon>Planctomycetota</taxon>
        <taxon>Planctomycetia</taxon>
        <taxon>Isosphaerales</taxon>
        <taxon>Isosphaeraceae</taxon>
        <taxon>Singulisphaera</taxon>
    </lineage>
</organism>
<keyword evidence="3" id="KW-0378">Hydrolase</keyword>
<feature type="transmembrane region" description="Helical" evidence="8">
    <location>
        <begin position="148"/>
        <end position="174"/>
    </location>
</feature>
<keyword evidence="13" id="KW-1185">Reference proteome</keyword>
<feature type="binding site" evidence="7">
    <location>
        <position position="283"/>
    </location>
    <ligand>
        <name>Zn(2+)</name>
        <dbReference type="ChEBI" id="CHEBI:29105"/>
        <note>catalytic</note>
    </ligand>
</feature>
<evidence type="ECO:0000256" key="8">
    <source>
        <dbReference type="SAM" id="Phobius"/>
    </source>
</evidence>
<feature type="binding site" evidence="7">
    <location>
        <position position="287"/>
    </location>
    <ligand>
        <name>Zn(2+)</name>
        <dbReference type="ChEBI" id="CHEBI:29105"/>
        <note>catalytic</note>
    </ligand>
</feature>
<name>L0DB59_SINAD</name>
<dbReference type="HOGENOM" id="CLU_025947_1_1_0"/>
<proteinExistence type="predicted"/>
<feature type="chain" id="PRO_5003940128" evidence="9">
    <location>
        <begin position="27"/>
        <end position="444"/>
    </location>
</feature>
<dbReference type="GO" id="GO:0071586">
    <property type="term" value="P:CAAX-box protein processing"/>
    <property type="evidence" value="ECO:0007669"/>
    <property type="project" value="InterPro"/>
</dbReference>
<keyword evidence="2 7" id="KW-0479">Metal-binding</keyword>
<evidence type="ECO:0000256" key="4">
    <source>
        <dbReference type="ARBA" id="ARBA00022833"/>
    </source>
</evidence>
<dbReference type="Pfam" id="PF01435">
    <property type="entry name" value="Peptidase_M48"/>
    <property type="match status" value="1"/>
</dbReference>
<accession>L0DB59</accession>
<keyword evidence="8" id="KW-0812">Transmembrane</keyword>
<feature type="active site" evidence="6">
    <location>
        <position position="284"/>
    </location>
</feature>
<protein>
    <submittedName>
        <fullName evidence="12">Zn-dependent protease with chaperone function</fullName>
    </submittedName>
</protein>
<dbReference type="EMBL" id="CP003364">
    <property type="protein sequence ID" value="AGA26100.1"/>
    <property type="molecule type" value="Genomic_DNA"/>
</dbReference>
<dbReference type="GO" id="GO:0046872">
    <property type="term" value="F:metal ion binding"/>
    <property type="evidence" value="ECO:0007669"/>
    <property type="project" value="UniProtKB-KW"/>
</dbReference>
<evidence type="ECO:0000256" key="2">
    <source>
        <dbReference type="ARBA" id="ARBA00022723"/>
    </source>
</evidence>
<keyword evidence="4 7" id="KW-0862">Zinc</keyword>
<dbReference type="InterPro" id="IPR027057">
    <property type="entry name" value="CAXX_Prtase_1"/>
</dbReference>
<dbReference type="PANTHER" id="PTHR10120">
    <property type="entry name" value="CAAX PRENYL PROTEASE 1"/>
    <property type="match status" value="1"/>
</dbReference>
<feature type="binding site" evidence="7">
    <location>
        <position position="363"/>
    </location>
    <ligand>
        <name>Zn(2+)</name>
        <dbReference type="ChEBI" id="CHEBI:29105"/>
        <note>catalytic</note>
    </ligand>
</feature>
<keyword evidence="1 12" id="KW-0645">Protease</keyword>
<sequence length="444" mass="50075">MRTDPIPRVLTLAFLLVLLVSPPLRAAEPAPAASAVPGRSALIADDLTPVPVPQPSALAVRYHETGNWIWGLSELWSLLVPAVLLFSGASARIRNVAHKLGRRFIFTVGIYILLFSAIVFLLDFPLHFYRGYLRQHAYGLSNQSFHKWFSNSVTQAGIGAVVSALFVWIPYLLIQRSPRRWWLYTTILTIPFLFVVVLVKPIWVDPLFNDFGPMKDKALEREILALADRAGISGSRIYEVNKSVDTKTVNAYVTGLLGSKRIVLWDTLLARLDNREVLVVMGHEMGHFVLGHVPRSILLSSLITLVSLFWVDRAGRWLIARAKGRFGFDQLSDVASIPLLLLLLQVASLALVPVANAYSRQQEHEADRFALEITRANRDAALAFVKLQEENLGVPRPGFIYRFWRGSHPSIGERIDFCNTYRPWAQGRPLRYSRWIRPESAVPR</sequence>
<feature type="domain" description="CAAX prenyl protease 1 N-terminal" evidence="11">
    <location>
        <begin position="70"/>
        <end position="209"/>
    </location>
</feature>
<feature type="transmembrane region" description="Helical" evidence="8">
    <location>
        <begin position="105"/>
        <end position="128"/>
    </location>
</feature>
<feature type="domain" description="Peptidase M48" evidence="10">
    <location>
        <begin position="214"/>
        <end position="416"/>
    </location>
</feature>
<evidence type="ECO:0000256" key="9">
    <source>
        <dbReference type="SAM" id="SignalP"/>
    </source>
</evidence>
<evidence type="ECO:0000259" key="11">
    <source>
        <dbReference type="Pfam" id="PF16491"/>
    </source>
</evidence>
<evidence type="ECO:0000259" key="10">
    <source>
        <dbReference type="Pfam" id="PF01435"/>
    </source>
</evidence>
<dbReference type="STRING" id="886293.Sinac_1729"/>
<dbReference type="OrthoDB" id="9781930at2"/>
<dbReference type="InterPro" id="IPR032456">
    <property type="entry name" value="Peptidase_M48_N"/>
</dbReference>
<evidence type="ECO:0000313" key="13">
    <source>
        <dbReference type="Proteomes" id="UP000010798"/>
    </source>
</evidence>
<dbReference type="Gene3D" id="3.30.2010.10">
    <property type="entry name" value="Metalloproteases ('zincins'), catalytic domain"/>
    <property type="match status" value="1"/>
</dbReference>
<dbReference type="AlphaFoldDB" id="L0DB59"/>
<evidence type="ECO:0000256" key="5">
    <source>
        <dbReference type="ARBA" id="ARBA00023049"/>
    </source>
</evidence>
<feature type="transmembrane region" description="Helical" evidence="8">
    <location>
        <begin position="293"/>
        <end position="311"/>
    </location>
</feature>
<keyword evidence="8" id="KW-1133">Transmembrane helix</keyword>
<feature type="transmembrane region" description="Helical" evidence="8">
    <location>
        <begin position="75"/>
        <end position="93"/>
    </location>
</feature>
<gene>
    <name evidence="12" type="ordered locus">Sinac_1729</name>
</gene>
<keyword evidence="8" id="KW-0472">Membrane</keyword>
<dbReference type="eggNOG" id="COG0501">
    <property type="taxonomic scope" value="Bacteria"/>
</dbReference>
<keyword evidence="9" id="KW-0732">Signal</keyword>
<dbReference type="RefSeq" id="WP_015245269.1">
    <property type="nucleotide sequence ID" value="NC_019892.1"/>
</dbReference>
<dbReference type="CDD" id="cd07343">
    <property type="entry name" value="M48A_Zmpste24p_like"/>
    <property type="match status" value="1"/>
</dbReference>
<dbReference type="InterPro" id="IPR001915">
    <property type="entry name" value="Peptidase_M48"/>
</dbReference>
<comment type="cofactor">
    <cofactor evidence="7">
        <name>Zn(2+)</name>
        <dbReference type="ChEBI" id="CHEBI:29105"/>
    </cofactor>
    <text evidence="7">Binds 1 zinc ion per subunit.</text>
</comment>
<evidence type="ECO:0000313" key="12">
    <source>
        <dbReference type="EMBL" id="AGA26100.1"/>
    </source>
</evidence>
<evidence type="ECO:0000256" key="6">
    <source>
        <dbReference type="PIRSR" id="PIRSR627057-1"/>
    </source>
</evidence>
<evidence type="ECO:0000256" key="3">
    <source>
        <dbReference type="ARBA" id="ARBA00022801"/>
    </source>
</evidence>
<dbReference type="KEGG" id="saci:Sinac_1729"/>
<keyword evidence="5" id="KW-0482">Metalloprotease</keyword>
<feature type="active site" description="Proton donor" evidence="6">
    <location>
        <position position="367"/>
    </location>
</feature>
<feature type="signal peptide" evidence="9">
    <location>
        <begin position="1"/>
        <end position="26"/>
    </location>
</feature>
<dbReference type="Pfam" id="PF16491">
    <property type="entry name" value="Peptidase_M48_N"/>
    <property type="match status" value="1"/>
</dbReference>
<dbReference type="Proteomes" id="UP000010798">
    <property type="component" value="Chromosome"/>
</dbReference>
<reference evidence="12 13" key="1">
    <citation type="submission" date="2012-02" db="EMBL/GenBank/DDBJ databases">
        <title>Complete sequence of chromosome of Singulisphaera acidiphila DSM 18658.</title>
        <authorList>
            <consortium name="US DOE Joint Genome Institute (JGI-PGF)"/>
            <person name="Lucas S."/>
            <person name="Copeland A."/>
            <person name="Lapidus A."/>
            <person name="Glavina del Rio T."/>
            <person name="Dalin E."/>
            <person name="Tice H."/>
            <person name="Bruce D."/>
            <person name="Goodwin L."/>
            <person name="Pitluck S."/>
            <person name="Peters L."/>
            <person name="Ovchinnikova G."/>
            <person name="Chertkov O."/>
            <person name="Kyrpides N."/>
            <person name="Mavromatis K."/>
            <person name="Ivanova N."/>
            <person name="Brettin T."/>
            <person name="Detter J.C."/>
            <person name="Han C."/>
            <person name="Larimer F."/>
            <person name="Land M."/>
            <person name="Hauser L."/>
            <person name="Markowitz V."/>
            <person name="Cheng J.-F."/>
            <person name="Hugenholtz P."/>
            <person name="Woyke T."/>
            <person name="Wu D."/>
            <person name="Tindall B."/>
            <person name="Pomrenke H."/>
            <person name="Brambilla E."/>
            <person name="Klenk H.-P."/>
            <person name="Eisen J.A."/>
        </authorList>
    </citation>
    <scope>NUCLEOTIDE SEQUENCE [LARGE SCALE GENOMIC DNA]</scope>
    <source>
        <strain evidence="13">ATCC BAA-1392 / DSM 18658 / VKM B-2454 / MOB10</strain>
    </source>
</reference>
<dbReference type="GO" id="GO:0004222">
    <property type="term" value="F:metalloendopeptidase activity"/>
    <property type="evidence" value="ECO:0007669"/>
    <property type="project" value="InterPro"/>
</dbReference>
<feature type="transmembrane region" description="Helical" evidence="8">
    <location>
        <begin position="181"/>
        <end position="203"/>
    </location>
</feature>